<dbReference type="RefSeq" id="WP_366924962.1">
    <property type="nucleotide sequence ID" value="NZ_CP121694.1"/>
</dbReference>
<evidence type="ECO:0000313" key="2">
    <source>
        <dbReference type="Proteomes" id="UP001329915"/>
    </source>
</evidence>
<dbReference type="EMBL" id="CP121694">
    <property type="protein sequence ID" value="WRO23087.1"/>
    <property type="molecule type" value="Genomic_DNA"/>
</dbReference>
<dbReference type="NCBIfam" id="TIGR04223">
    <property type="entry name" value="quorum_AgrD"/>
    <property type="match status" value="1"/>
</dbReference>
<dbReference type="Proteomes" id="UP001329915">
    <property type="component" value="Chromosome"/>
</dbReference>
<protein>
    <submittedName>
        <fullName evidence="1">Cyclic lactone autoinducer peptide</fullName>
    </submittedName>
</protein>
<dbReference type="InterPro" id="IPR009229">
    <property type="entry name" value="AgrD"/>
</dbReference>
<proteinExistence type="predicted"/>
<name>A0AAU0URR8_9FIRM</name>
<sequence length="28" mass="3202">MAFVATLSTVSPNCIGWFYEPRKPTEKK</sequence>
<accession>A0AAU0URR8</accession>
<reference evidence="1 2" key="1">
    <citation type="submission" date="2023-04" db="EMBL/GenBank/DDBJ databases">
        <authorList>
            <person name="Hsu D."/>
        </authorList>
    </citation>
    <scope>NUCLEOTIDE SEQUENCE [LARGE SCALE GENOMIC DNA]</scope>
    <source>
        <strain evidence="1 2">MK1</strain>
    </source>
</reference>
<evidence type="ECO:0000313" key="1">
    <source>
        <dbReference type="EMBL" id="WRO23087.1"/>
    </source>
</evidence>
<gene>
    <name evidence="1" type="ORF">MFMK1_002935</name>
</gene>
<keyword evidence="2" id="KW-1185">Reference proteome</keyword>
<organism evidence="1 2">
    <name type="scientific">Metallumcola ferriviriculae</name>
    <dbReference type="NCBI Taxonomy" id="3039180"/>
    <lineage>
        <taxon>Bacteria</taxon>
        <taxon>Bacillati</taxon>
        <taxon>Bacillota</taxon>
        <taxon>Clostridia</taxon>
        <taxon>Neomoorellales</taxon>
        <taxon>Desulfitibacteraceae</taxon>
        <taxon>Metallumcola</taxon>
    </lineage>
</organism>
<dbReference type="KEGG" id="dbc:MFMK1_002935"/>
<dbReference type="AlphaFoldDB" id="A0AAU0URR8"/>